<sequence>MKSLRDRVTQIYYTHGLFCASHPYAILATYIGEPVGYVQQIIVKAAVSPWQHSRMIPSDAFRVPLSKVFDVIQHIEHFKYQTSDGDISVADICLRVPEVLSTVKAKSVLPEYACLELSPANLWHRDLSKFKNDAEILQMIYGSHRQALETPPYVRDILFGVPWKDSGISRYFIRNQQRTITFGVTIVMKKYDPGFLNSLKKKLENTYPETIKNVNNTKIDYIVHIHYKEVKVFVDYMLLILTYIVLLMYIYFSVRKIEMVKSKWGLALSAVVTVVSSLLMSVSICTVFGLTPTLNGGEIFPYLVILIGLENILVITKSVVSTPVDLEVLEFALFALVGLLSDFFLQIVFFVTVLSVDIRRMEACTVIWISLIIYKVGLVQHITNTTNASMKIQDVTKLEKSVPSDTEVSKHVSHSSKKDNDPKNTQTQFSWKSFDEDAEDIILHKTTELWKELSYKHWPTLFGYYNISLVGRYISILPSVHLSMLISPETAIEMRHPSDKRTSKPHPPQDEPLQDKNNESSQSQAEVNPYYMYSPEDLRQFYPKSQSELVISVCLVLLSFICITYFMVVLYRCMCSRTYGRKVRGGKRQSRHGKYYRQIKPSVPKILRGHLQLRVDTPPVKRRPCVGRNIEDSDADLYAEYHGDQSDSILSEYSVVDTYSSTRHRTSSQTQKPLRNLFGNEPDLSGTIDTNFGNVSQISTNSSVQSTGSGFDFSGRFDQLYQEHKNLTAQTEQSLNDSQMLEAVRSRSWSAGDYPITTEHDAALFDQGFQNNQAPSIWCLTCHEGLIVAGCGNGRIEFWDGSSGSLKCMYGECKIGVTSLCFVGKQVIAGRLDGSVEFLEIETFQNPVHPPATTKPHQKGHTRNFSQQYTTVPSLRKWEEIIHVTQIICIKAHQQSIISLHCEGGRVVSASQDHTMKVFRLQDCLCLYTLHGHTDKITVVYVDKSPPYHVASGAANGSVRLWDLHSGSCVHKVRVHDGAVLALICTSKYVISAGVDDQLCIWDKRTGVITHLLQLDSCGNNCLELLTPNLLGCIYLLDISKGEIIRTVQLGEIDRTAFIHQIKVVANTVIVCDYASEMKVIHFPTVLEKAE</sequence>
<evidence type="ECO:0000256" key="18">
    <source>
        <dbReference type="ARBA" id="ARBA00023221"/>
    </source>
</evidence>
<feature type="compositionally biased region" description="Basic and acidic residues" evidence="22">
    <location>
        <begin position="494"/>
        <end position="518"/>
    </location>
</feature>
<evidence type="ECO:0000256" key="15">
    <source>
        <dbReference type="ARBA" id="ARBA00023136"/>
    </source>
</evidence>
<dbReference type="InterPro" id="IPR001680">
    <property type="entry name" value="WD40_rpt"/>
</dbReference>
<keyword evidence="6" id="KW-0153">Cholesterol metabolism</keyword>
<keyword evidence="12" id="KW-0333">Golgi apparatus</keyword>
<evidence type="ECO:0000256" key="11">
    <source>
        <dbReference type="ARBA" id="ARBA00022989"/>
    </source>
</evidence>
<keyword evidence="18" id="KW-0753">Steroid metabolism</keyword>
<feature type="region of interest" description="Disordered" evidence="22">
    <location>
        <begin position="403"/>
        <end position="429"/>
    </location>
</feature>
<feature type="compositionally biased region" description="Basic and acidic residues" evidence="22">
    <location>
        <begin position="403"/>
        <end position="422"/>
    </location>
</feature>
<evidence type="ECO:0000256" key="9">
    <source>
        <dbReference type="ARBA" id="ARBA00022737"/>
    </source>
</evidence>
<dbReference type="SMART" id="SM00320">
    <property type="entry name" value="WD40"/>
    <property type="match status" value="4"/>
</dbReference>
<keyword evidence="16" id="KW-1207">Sterol metabolism</keyword>
<evidence type="ECO:0000256" key="16">
    <source>
        <dbReference type="ARBA" id="ARBA00023166"/>
    </source>
</evidence>
<dbReference type="Pfam" id="PF12349">
    <property type="entry name" value="Sterol-sensing"/>
    <property type="match status" value="2"/>
</dbReference>
<organism evidence="25 26">
    <name type="scientific">Tegillarca granosa</name>
    <name type="common">Malaysian cockle</name>
    <name type="synonym">Anadara granosa</name>
    <dbReference type="NCBI Taxonomy" id="220873"/>
    <lineage>
        <taxon>Eukaryota</taxon>
        <taxon>Metazoa</taxon>
        <taxon>Spiralia</taxon>
        <taxon>Lophotrochozoa</taxon>
        <taxon>Mollusca</taxon>
        <taxon>Bivalvia</taxon>
        <taxon>Autobranchia</taxon>
        <taxon>Pteriomorphia</taxon>
        <taxon>Arcoida</taxon>
        <taxon>Arcoidea</taxon>
        <taxon>Arcidae</taxon>
        <taxon>Tegillarca</taxon>
    </lineage>
</organism>
<evidence type="ECO:0000256" key="21">
    <source>
        <dbReference type="PROSITE-ProRule" id="PRU00221"/>
    </source>
</evidence>
<dbReference type="InterPro" id="IPR019775">
    <property type="entry name" value="WD40_repeat_CS"/>
</dbReference>
<dbReference type="PANTHER" id="PTHR46378:SF1">
    <property type="entry name" value="STEROL REGULATORY ELEMENT-BINDING PROTEIN CLEAVAGE-ACTIVATING PROTEIN"/>
    <property type="match status" value="1"/>
</dbReference>
<dbReference type="Proteomes" id="UP001217089">
    <property type="component" value="Unassembled WGS sequence"/>
</dbReference>
<evidence type="ECO:0000256" key="8">
    <source>
        <dbReference type="ARBA" id="ARBA00022692"/>
    </source>
</evidence>
<evidence type="ECO:0000256" key="20">
    <source>
        <dbReference type="ARBA" id="ARBA00045958"/>
    </source>
</evidence>
<keyword evidence="11 23" id="KW-1133">Transmembrane helix</keyword>
<dbReference type="Pfam" id="PF24006">
    <property type="entry name" value="SCAP_N"/>
    <property type="match status" value="1"/>
</dbReference>
<comment type="similarity">
    <text evidence="4">Belongs to the WD repeat SCAP family.</text>
</comment>
<feature type="region of interest" description="Disordered" evidence="22">
    <location>
        <begin position="494"/>
        <end position="525"/>
    </location>
</feature>
<feature type="transmembrane region" description="Helical" evidence="23">
    <location>
        <begin position="233"/>
        <end position="252"/>
    </location>
</feature>
<protein>
    <recommendedName>
        <fullName evidence="5">Sterol regulatory element-binding protein cleavage-activating protein</fullName>
    </recommendedName>
</protein>
<evidence type="ECO:0000259" key="24">
    <source>
        <dbReference type="PROSITE" id="PS50156"/>
    </source>
</evidence>
<evidence type="ECO:0000256" key="10">
    <source>
        <dbReference type="ARBA" id="ARBA00022824"/>
    </source>
</evidence>
<dbReference type="InterPro" id="IPR053958">
    <property type="entry name" value="HMGCR/SNAP/NPC1-like_SSD"/>
</dbReference>
<evidence type="ECO:0000256" key="14">
    <source>
        <dbReference type="ARBA" id="ARBA00023121"/>
    </source>
</evidence>
<dbReference type="InterPro" id="IPR057041">
    <property type="entry name" value="SCAP_N"/>
</dbReference>
<dbReference type="InterPro" id="IPR015943">
    <property type="entry name" value="WD40/YVTN_repeat-like_dom_sf"/>
</dbReference>
<dbReference type="InterPro" id="IPR030225">
    <property type="entry name" value="SCAP"/>
</dbReference>
<evidence type="ECO:0000256" key="5">
    <source>
        <dbReference type="ARBA" id="ARBA00019541"/>
    </source>
</evidence>
<comment type="caution">
    <text evidence="25">The sequence shown here is derived from an EMBL/GenBank/DDBJ whole genome shotgun (WGS) entry which is preliminary data.</text>
</comment>
<keyword evidence="26" id="KW-1185">Reference proteome</keyword>
<feature type="transmembrane region" description="Helical" evidence="23">
    <location>
        <begin position="264"/>
        <end position="288"/>
    </location>
</feature>
<evidence type="ECO:0000256" key="2">
    <source>
        <dbReference type="ARBA" id="ARBA00004557"/>
    </source>
</evidence>
<evidence type="ECO:0000256" key="3">
    <source>
        <dbReference type="ARBA" id="ARBA00004653"/>
    </source>
</evidence>
<dbReference type="PROSITE" id="PS50294">
    <property type="entry name" value="WD_REPEATS_REGION"/>
    <property type="match status" value="1"/>
</dbReference>
<evidence type="ECO:0000256" key="22">
    <source>
        <dbReference type="SAM" id="MobiDB-lite"/>
    </source>
</evidence>
<dbReference type="PROSITE" id="PS50156">
    <property type="entry name" value="SSD"/>
    <property type="match status" value="1"/>
</dbReference>
<dbReference type="PROSITE" id="PS00678">
    <property type="entry name" value="WD_REPEATS_1"/>
    <property type="match status" value="1"/>
</dbReference>
<keyword evidence="9" id="KW-0677">Repeat</keyword>
<dbReference type="InterPro" id="IPR000731">
    <property type="entry name" value="SSD"/>
</dbReference>
<gene>
    <name evidence="25" type="ORF">KUTeg_008906</name>
</gene>
<keyword evidence="13" id="KW-0443">Lipid metabolism</keyword>
<evidence type="ECO:0000256" key="1">
    <source>
        <dbReference type="ARBA" id="ARBA00004477"/>
    </source>
</evidence>
<evidence type="ECO:0000256" key="13">
    <source>
        <dbReference type="ARBA" id="ARBA00023098"/>
    </source>
</evidence>
<name>A0ABQ9FAI3_TEGGR</name>
<evidence type="ECO:0000256" key="4">
    <source>
        <dbReference type="ARBA" id="ARBA00007410"/>
    </source>
</evidence>
<feature type="transmembrane region" description="Helical" evidence="23">
    <location>
        <begin position="549"/>
        <end position="571"/>
    </location>
</feature>
<keyword evidence="19" id="KW-0968">Cytoplasmic vesicle</keyword>
<evidence type="ECO:0000256" key="19">
    <source>
        <dbReference type="ARBA" id="ARBA00023329"/>
    </source>
</evidence>
<feature type="repeat" description="WD" evidence="21">
    <location>
        <begin position="930"/>
        <end position="972"/>
    </location>
</feature>
<dbReference type="SUPFAM" id="SSF50978">
    <property type="entry name" value="WD40 repeat-like"/>
    <property type="match status" value="1"/>
</dbReference>
<evidence type="ECO:0000256" key="17">
    <source>
        <dbReference type="ARBA" id="ARBA00023180"/>
    </source>
</evidence>
<keyword evidence="15 23" id="KW-0472">Membrane</keyword>
<reference evidence="25 26" key="1">
    <citation type="submission" date="2022-12" db="EMBL/GenBank/DDBJ databases">
        <title>Chromosome-level genome of Tegillarca granosa.</title>
        <authorList>
            <person name="Kim J."/>
        </authorList>
    </citation>
    <scope>NUCLEOTIDE SEQUENCE [LARGE SCALE GENOMIC DNA]</scope>
    <source>
        <strain evidence="25">Teg-2019</strain>
        <tissue evidence="25">Adductor muscle</tissue>
    </source>
</reference>
<feature type="transmembrane region" description="Helical" evidence="23">
    <location>
        <begin position="300"/>
        <end position="320"/>
    </location>
</feature>
<dbReference type="Gene3D" id="2.130.10.10">
    <property type="entry name" value="YVTN repeat-like/Quinoprotein amine dehydrogenase"/>
    <property type="match status" value="1"/>
</dbReference>
<evidence type="ECO:0000256" key="23">
    <source>
        <dbReference type="SAM" id="Phobius"/>
    </source>
</evidence>
<evidence type="ECO:0000313" key="25">
    <source>
        <dbReference type="EMBL" id="KAJ8314345.1"/>
    </source>
</evidence>
<accession>A0ABQ9FAI3</accession>
<evidence type="ECO:0000313" key="26">
    <source>
        <dbReference type="Proteomes" id="UP001217089"/>
    </source>
</evidence>
<keyword evidence="7 21" id="KW-0853">WD repeat</keyword>
<keyword evidence="17" id="KW-0325">Glycoprotein</keyword>
<dbReference type="InterPro" id="IPR036322">
    <property type="entry name" value="WD40_repeat_dom_sf"/>
</dbReference>
<feature type="domain" description="SSD" evidence="24">
    <location>
        <begin position="235"/>
        <end position="322"/>
    </location>
</feature>
<evidence type="ECO:0000256" key="7">
    <source>
        <dbReference type="ARBA" id="ARBA00022574"/>
    </source>
</evidence>
<comment type="subcellular location">
    <subcellularLocation>
        <location evidence="2">Cytoplasmic vesicle</location>
        <location evidence="2">COPII-coated vesicle membrane</location>
        <topology evidence="2">Multi-pass membrane protein</topology>
    </subcellularLocation>
    <subcellularLocation>
        <location evidence="1">Endoplasmic reticulum membrane</location>
        <topology evidence="1">Multi-pass membrane protein</topology>
    </subcellularLocation>
    <subcellularLocation>
        <location evidence="3">Golgi apparatus membrane</location>
        <topology evidence="3">Multi-pass membrane protein</topology>
    </subcellularLocation>
</comment>
<dbReference type="EMBL" id="JARBDR010000342">
    <property type="protein sequence ID" value="KAJ8314345.1"/>
    <property type="molecule type" value="Genomic_DNA"/>
</dbReference>
<dbReference type="InterPro" id="IPR057042">
    <property type="entry name" value="Beta-prop_SCAP"/>
</dbReference>
<evidence type="ECO:0000256" key="12">
    <source>
        <dbReference type="ARBA" id="ARBA00023034"/>
    </source>
</evidence>
<proteinExistence type="inferred from homology"/>
<keyword evidence="10" id="KW-0256">Endoplasmic reticulum</keyword>
<keyword evidence="8 23" id="KW-0812">Transmembrane</keyword>
<comment type="function">
    <text evidence="20">Escort protein required for cholesterol as well as lipid homeostasis. Regulates export of the SCAP-SREBP complex from the endoplasmic reticulum to the Golgi upon low cholesterol, thereby regulating the processing of sterol regulatory element-binding proteins (SREBPs) SREBF1/SREBP1 and SREBF2/SREBP2. At high sterol concentrations, formation of a ternary complex with INSIG (INSIG1 or INSIG2) leads to mask the ER export signal in SCAP, promoting retention of the complex in the endoplasmic reticulum. Low sterol concentrations trigger release of INSIG, a conformational change in the SSD domain of SCAP, unmasking of the ER export signal, promoting recruitment into COPII-coated vesicles and transport of the SCAP-SREBP to the Golgi: in the Golgi, SREBPs are then processed, releasing the transcription factor fragment of SREBPs from the membrane, its import into the nucleus and up-regulation of LDLR, INSIG1 and the mevalonate pathway. Binds cholesterol via its SSD domain.</text>
</comment>
<feature type="transmembrane region" description="Helical" evidence="23">
    <location>
        <begin position="332"/>
        <end position="354"/>
    </location>
</feature>
<keyword evidence="14" id="KW-0446">Lipid-binding</keyword>
<evidence type="ECO:0000256" key="6">
    <source>
        <dbReference type="ARBA" id="ARBA00022548"/>
    </source>
</evidence>
<dbReference type="PROSITE" id="PS50082">
    <property type="entry name" value="WD_REPEATS_2"/>
    <property type="match status" value="1"/>
</dbReference>
<dbReference type="Pfam" id="PF24017">
    <property type="entry name" value="Beta-prop_SCAP"/>
    <property type="match status" value="1"/>
</dbReference>
<dbReference type="PANTHER" id="PTHR46378">
    <property type="entry name" value="STEROL REGULATORY ELEMENT-BINDING PROTEIN CLEAVAGE-ACTIVATING PROTEIN"/>
    <property type="match status" value="1"/>
</dbReference>